<dbReference type="AlphaFoldDB" id="A0A8J9YTB9"/>
<protein>
    <submittedName>
        <fullName evidence="1">Hypp6346 protein</fullName>
    </submittedName>
</protein>
<dbReference type="OrthoDB" id="10017007at2759"/>
<evidence type="ECO:0000313" key="1">
    <source>
        <dbReference type="EMBL" id="CAH1241340.1"/>
    </source>
</evidence>
<dbReference type="Proteomes" id="UP000838412">
    <property type="component" value="Chromosome 12"/>
</dbReference>
<evidence type="ECO:0000313" key="2">
    <source>
        <dbReference type="Proteomes" id="UP000838412"/>
    </source>
</evidence>
<accession>A0A8J9YTB9</accession>
<name>A0A8J9YTB9_BRALA</name>
<sequence>MGILKKLVILYVLSCFVNDKHEKFRTLLAHMPRKDAVGLTMVEKLPVFKTTRDSLRVYQITDRQTFITAYVQPSETGWLGTLVRCDLYKDRSRDVMMTSLTDYGWKDEDTVMNVVTDADDVWRYSYLLDSCFWHRRGRHFDELAELPPPDSLTWLLQVGRNVYKTTASFLKDAGRPMEKATDPRTNDTPRTTLMTVKEYVTKTFWPDGKPGNHHVPFLSHVDSADDGRRLTWTGLARDVPAKIGLSYVKSTIWPDETSKKATVNGGRFDPAKNEDARRGWFDQLCRTVGVATALGSGDVISTVRTEQTNIGNTDSQEIARTDLDAFNYVIDHVITGRKAEGGGG</sequence>
<gene>
    <name evidence="1" type="primary">Hypp6346</name>
    <name evidence="1" type="ORF">BLAG_LOCUS5028</name>
</gene>
<proteinExistence type="predicted"/>
<organism evidence="1 2">
    <name type="scientific">Branchiostoma lanceolatum</name>
    <name type="common">Common lancelet</name>
    <name type="synonym">Amphioxus lanceolatum</name>
    <dbReference type="NCBI Taxonomy" id="7740"/>
    <lineage>
        <taxon>Eukaryota</taxon>
        <taxon>Metazoa</taxon>
        <taxon>Chordata</taxon>
        <taxon>Cephalochordata</taxon>
        <taxon>Leptocardii</taxon>
        <taxon>Amphioxiformes</taxon>
        <taxon>Branchiostomatidae</taxon>
        <taxon>Branchiostoma</taxon>
    </lineage>
</organism>
<keyword evidence="2" id="KW-1185">Reference proteome</keyword>
<dbReference type="EMBL" id="OV696697">
    <property type="protein sequence ID" value="CAH1241340.1"/>
    <property type="molecule type" value="Genomic_DNA"/>
</dbReference>
<reference evidence="1" key="1">
    <citation type="submission" date="2022-01" db="EMBL/GenBank/DDBJ databases">
        <authorList>
            <person name="Braso-Vives M."/>
        </authorList>
    </citation>
    <scope>NUCLEOTIDE SEQUENCE</scope>
</reference>